<dbReference type="CDD" id="cd01187">
    <property type="entry name" value="INT_tnpB_C_Tn554"/>
    <property type="match status" value="1"/>
</dbReference>
<evidence type="ECO:0000256" key="1">
    <source>
        <dbReference type="ARBA" id="ARBA00023172"/>
    </source>
</evidence>
<dbReference type="GO" id="GO:0006310">
    <property type="term" value="P:DNA recombination"/>
    <property type="evidence" value="ECO:0007669"/>
    <property type="project" value="UniProtKB-KW"/>
</dbReference>
<sequence>MTDYAEEQDRIIAEFESDAEEAALSAFEALMQETAGELESSKSGLLIKLLTLPGGDFPVSLESEFRDSIWKLADTTQSACNIRFDREIPGGNDLKRAIVYHLLPAFTPFNRIRSFVSSKAKSHDYRFIEIYLLGPNRLSAIPEHLDLITNPMLNRALDDAKASGQPSHYSGLFFMLRFWLSLSLNKLIPESLRLPEHITSFDSHERHKDVLDNFKGSIQSWVPLSEEDLEKVVTEALFWLEKAIPRLLDLRQYIIENKIDQYEKGKVYSPTRQPDYEKILHIEIDGRKVSSFSITTSRNRNSIRYAYSWVIEYAQAIDKVRNAVFVFVALVSGMRKSELGGLKFDDITQDEAGLYWIDITRYKTSNDPNYNGETERLPLPKFVGETIKSLRTLRSTWTFYREGFIFQSASSSIKVTKGVPQLPNTIIDYLEEVTGIERLHPHRFRKTIAEILINRSERNIDLIRLLFGHHSYEMTLRYISRNPYMVRSVAMALEESFSKEFHEIVTAVRDGTHSGPGADRLAKQIVTRPDDFKGKRLKLSILVYVSHLLSAGSPLYVGRTAMGTYCMSGEEFDETNLPPCLAGRPRPKGRLLPDPTNCQVECHNAVVLGKAETAMKDNIHFYEQLLENADDSVSAKARRKIQAKIDAHKRHLLNLHDNAHTKALRIPVLEVS</sequence>
<proteinExistence type="predicted"/>
<name>A0A7V8E9J2_PSEPU</name>
<dbReference type="PROSITE" id="PS51898">
    <property type="entry name" value="TYR_RECOMBINASE"/>
    <property type="match status" value="1"/>
</dbReference>
<dbReference type="Proteomes" id="UP000442695">
    <property type="component" value="Unassembled WGS sequence"/>
</dbReference>
<comment type="caution">
    <text evidence="3">The sequence shown here is derived from an EMBL/GenBank/DDBJ whole genome shotgun (WGS) entry which is preliminary data.</text>
</comment>
<accession>A0A7V8E9J2</accession>
<dbReference type="RefSeq" id="WP_162465329.1">
    <property type="nucleotide sequence ID" value="NZ_WOWR01000095.1"/>
</dbReference>
<dbReference type="InterPro" id="IPR002104">
    <property type="entry name" value="Integrase_catalytic"/>
</dbReference>
<dbReference type="EMBL" id="WOWR01000095">
    <property type="protein sequence ID" value="KAF0250719.1"/>
    <property type="molecule type" value="Genomic_DNA"/>
</dbReference>
<dbReference type="GO" id="GO:0015074">
    <property type="term" value="P:DNA integration"/>
    <property type="evidence" value="ECO:0007669"/>
    <property type="project" value="InterPro"/>
</dbReference>
<evidence type="ECO:0000313" key="4">
    <source>
        <dbReference type="Proteomes" id="UP000442695"/>
    </source>
</evidence>
<dbReference type="Gene3D" id="1.10.443.10">
    <property type="entry name" value="Intergrase catalytic core"/>
    <property type="match status" value="1"/>
</dbReference>
<feature type="domain" description="Tyr recombinase" evidence="2">
    <location>
        <begin position="302"/>
        <end position="491"/>
    </location>
</feature>
<protein>
    <submittedName>
        <fullName evidence="3">Tyrosine-type recombinase/integrase</fullName>
    </submittedName>
</protein>
<dbReference type="AlphaFoldDB" id="A0A7V8E9J2"/>
<dbReference type="Pfam" id="PF00589">
    <property type="entry name" value="Phage_integrase"/>
    <property type="match status" value="1"/>
</dbReference>
<dbReference type="InterPro" id="IPR011010">
    <property type="entry name" value="DNA_brk_join_enz"/>
</dbReference>
<evidence type="ECO:0000259" key="2">
    <source>
        <dbReference type="PROSITE" id="PS51898"/>
    </source>
</evidence>
<keyword evidence="1" id="KW-0233">DNA recombination</keyword>
<organism evidence="3 4">
    <name type="scientific">Pseudomonas putida</name>
    <name type="common">Arthrobacter siderocapsulatus</name>
    <dbReference type="NCBI Taxonomy" id="303"/>
    <lineage>
        <taxon>Bacteria</taxon>
        <taxon>Pseudomonadati</taxon>
        <taxon>Pseudomonadota</taxon>
        <taxon>Gammaproteobacteria</taxon>
        <taxon>Pseudomonadales</taxon>
        <taxon>Pseudomonadaceae</taxon>
        <taxon>Pseudomonas</taxon>
    </lineage>
</organism>
<evidence type="ECO:0000313" key="3">
    <source>
        <dbReference type="EMBL" id="KAF0250719.1"/>
    </source>
</evidence>
<reference evidence="3 4" key="1">
    <citation type="submission" date="2019-12" db="EMBL/GenBank/DDBJ databases">
        <authorList>
            <person name="Woiski C."/>
        </authorList>
    </citation>
    <scope>NUCLEOTIDE SEQUENCE [LARGE SCALE GENOMIC DNA]</scope>
    <source>
        <strain evidence="3 4">BOE100</strain>
    </source>
</reference>
<dbReference type="InterPro" id="IPR013762">
    <property type="entry name" value="Integrase-like_cat_sf"/>
</dbReference>
<gene>
    <name evidence="3" type="ORF">GN299_32440</name>
</gene>
<dbReference type="GO" id="GO:0003677">
    <property type="term" value="F:DNA binding"/>
    <property type="evidence" value="ECO:0007669"/>
    <property type="project" value="InterPro"/>
</dbReference>
<dbReference type="SUPFAM" id="SSF56349">
    <property type="entry name" value="DNA breaking-rejoining enzymes"/>
    <property type="match status" value="1"/>
</dbReference>